<evidence type="ECO:0000313" key="2">
    <source>
        <dbReference type="EMBL" id="RMI85588.1"/>
    </source>
</evidence>
<name>A0AAQ0S766_9STAP</name>
<keyword evidence="3" id="KW-1185">Reference proteome</keyword>
<comment type="caution">
    <text evidence="2">The sequence shown here is derived from an EMBL/GenBank/DDBJ whole genome shotgun (WGS) entry which is preliminary data.</text>
</comment>
<dbReference type="RefSeq" id="WP_107549540.1">
    <property type="nucleotide sequence ID" value="NZ_JAHCSS010000015.1"/>
</dbReference>
<dbReference type="EMBL" id="RCVN01000004">
    <property type="protein sequence ID" value="RMI85588.1"/>
    <property type="molecule type" value="Genomic_DNA"/>
</dbReference>
<dbReference type="AlphaFoldDB" id="A0AAQ0S766"/>
<gene>
    <name evidence="2" type="ORF">D9V42_04255</name>
</gene>
<protein>
    <submittedName>
        <fullName evidence="2">Uncharacterized protein</fullName>
    </submittedName>
</protein>
<accession>A0AAQ0S766</accession>
<evidence type="ECO:0000256" key="1">
    <source>
        <dbReference type="SAM" id="MobiDB-lite"/>
    </source>
</evidence>
<evidence type="ECO:0000313" key="3">
    <source>
        <dbReference type="Proteomes" id="UP000269505"/>
    </source>
</evidence>
<reference evidence="2 3" key="1">
    <citation type="submission" date="2018-10" db="EMBL/GenBank/DDBJ databases">
        <title>Staphylococcus pseudoxylosus sp. nov., isolated from bovine mastitis.</title>
        <authorList>
            <person name="Macfadyen A.C."/>
            <person name="Leroy S."/>
            <person name="Harrison E.M."/>
            <person name="Parkhill J."/>
            <person name="Holmes M.A."/>
            <person name="Paterson G.K."/>
        </authorList>
    </citation>
    <scope>NUCLEOTIDE SEQUENCE [LARGE SCALE GENOMIC DNA]</scope>
    <source>
        <strain evidence="2 3">S04009</strain>
    </source>
</reference>
<proteinExistence type="predicted"/>
<sequence length="118" mass="13313">MFKQVFLYGGTPYLAFQNSEGEYDYPKDEWTETPPPEGIYSPFYFNGNEWVGSTKEEWESSLPESEPDTPSSNDFLNAQLLANDLEHNSKIKGLEQDIANLTAELLKVQGGMSDVHNS</sequence>
<feature type="region of interest" description="Disordered" evidence="1">
    <location>
        <begin position="55"/>
        <end position="74"/>
    </location>
</feature>
<dbReference type="Proteomes" id="UP000269505">
    <property type="component" value="Unassembled WGS sequence"/>
</dbReference>
<organism evidence="2 3">
    <name type="scientific">Staphylococcus pseudoxylosus</name>
    <dbReference type="NCBI Taxonomy" id="2282419"/>
    <lineage>
        <taxon>Bacteria</taxon>
        <taxon>Bacillati</taxon>
        <taxon>Bacillota</taxon>
        <taxon>Bacilli</taxon>
        <taxon>Bacillales</taxon>
        <taxon>Staphylococcaceae</taxon>
        <taxon>Staphylococcus</taxon>
    </lineage>
</organism>